<dbReference type="AlphaFoldDB" id="A0A542UB34"/>
<gene>
    <name evidence="3" type="ORF">FB563_1218</name>
</gene>
<reference evidence="3 4" key="1">
    <citation type="submission" date="2019-06" db="EMBL/GenBank/DDBJ databases">
        <title>Sequencing the genomes of 1000 actinobacteria strains.</title>
        <authorList>
            <person name="Klenk H.-P."/>
        </authorList>
    </citation>
    <scope>NUCLEOTIDE SEQUENCE [LARGE SCALE GENOMIC DNA]</scope>
    <source>
        <strain evidence="3 4">DSM 41929</strain>
    </source>
</reference>
<proteinExistence type="predicted"/>
<sequence length="306" mass="29559">MLTRKPLVRIAQVLSMGTAATLAAVALAPGASAATYAVACDEGALVSAINAANSNPGPDTLNLAPGCVYTLHAQLPSISSQVTINGNGATITRDLGSGPFRILTVDGGQLTLRAVQLTNGDATGGNVQTGAGGAIVVTGPSATLNLSASVLRNNHANFGGGISNFSGSTTTVSVSTFTGNTAAVNGGAIVNDGTVTVGFSQISGNTADNVGGGIASIGKLTVNFTNVLNNTGTNGGGGGLANGVPAAPGGTSTLTGSNVSNNHAGDNQPGGIYNNMGTVTLIGTRVAANTPNNCATSPTPVPGCVG</sequence>
<dbReference type="RefSeq" id="WP_055704339.1">
    <property type="nucleotide sequence ID" value="NZ_JBPJFI010000001.1"/>
</dbReference>
<dbReference type="Proteomes" id="UP000318103">
    <property type="component" value="Unassembled WGS sequence"/>
</dbReference>
<evidence type="ECO:0000313" key="3">
    <source>
        <dbReference type="EMBL" id="TQK96280.1"/>
    </source>
</evidence>
<dbReference type="InterPro" id="IPR011050">
    <property type="entry name" value="Pectin_lyase_fold/virulence"/>
</dbReference>
<feature type="region of interest" description="Disordered" evidence="1">
    <location>
        <begin position="244"/>
        <end position="271"/>
    </location>
</feature>
<dbReference type="SUPFAM" id="SSF51126">
    <property type="entry name" value="Pectin lyase-like"/>
    <property type="match status" value="1"/>
</dbReference>
<feature type="chain" id="PRO_5021991039" evidence="2">
    <location>
        <begin position="34"/>
        <end position="306"/>
    </location>
</feature>
<keyword evidence="4" id="KW-1185">Reference proteome</keyword>
<keyword evidence="2" id="KW-0732">Signal</keyword>
<protein>
    <submittedName>
        <fullName evidence="3">Putative outer membrane repeat protein</fullName>
    </submittedName>
</protein>
<feature type="signal peptide" evidence="2">
    <location>
        <begin position="1"/>
        <end position="33"/>
    </location>
</feature>
<evidence type="ECO:0000256" key="1">
    <source>
        <dbReference type="SAM" id="MobiDB-lite"/>
    </source>
</evidence>
<dbReference type="EMBL" id="VFNX01000001">
    <property type="protein sequence ID" value="TQK96280.1"/>
    <property type="molecule type" value="Genomic_DNA"/>
</dbReference>
<feature type="compositionally biased region" description="Polar residues" evidence="1">
    <location>
        <begin position="251"/>
        <end position="265"/>
    </location>
</feature>
<organism evidence="3 4">
    <name type="scientific">Streptomyces puniciscabiei</name>
    <dbReference type="NCBI Taxonomy" id="164348"/>
    <lineage>
        <taxon>Bacteria</taxon>
        <taxon>Bacillati</taxon>
        <taxon>Actinomycetota</taxon>
        <taxon>Actinomycetes</taxon>
        <taxon>Kitasatosporales</taxon>
        <taxon>Streptomycetaceae</taxon>
        <taxon>Streptomyces</taxon>
    </lineage>
</organism>
<evidence type="ECO:0000313" key="4">
    <source>
        <dbReference type="Proteomes" id="UP000318103"/>
    </source>
</evidence>
<evidence type="ECO:0000256" key="2">
    <source>
        <dbReference type="SAM" id="SignalP"/>
    </source>
</evidence>
<comment type="caution">
    <text evidence="3">The sequence shown here is derived from an EMBL/GenBank/DDBJ whole genome shotgun (WGS) entry which is preliminary data.</text>
</comment>
<accession>A0A542UB34</accession>
<dbReference type="OrthoDB" id="3403180at2"/>
<name>A0A542UB34_9ACTN</name>